<dbReference type="Pfam" id="PF00680">
    <property type="entry name" value="RdRP_1"/>
    <property type="match status" value="1"/>
</dbReference>
<dbReference type="InterPro" id="IPR043128">
    <property type="entry name" value="Rev_trsase/Diguanyl_cyclase"/>
</dbReference>
<name>A0A7S6YLB8_9VIRU</name>
<evidence type="ECO:0000313" key="8">
    <source>
        <dbReference type="EMBL" id="QOW97235.1"/>
    </source>
</evidence>
<keyword evidence="5" id="KW-0693">Viral RNA replication</keyword>
<dbReference type="GO" id="GO:0003723">
    <property type="term" value="F:RNA binding"/>
    <property type="evidence" value="ECO:0007669"/>
    <property type="project" value="InterPro"/>
</dbReference>
<organism evidence="8">
    <name type="scientific">Partiti-like lacotivirus</name>
    <dbReference type="NCBI Taxonomy" id="2784747"/>
    <lineage>
        <taxon>Viruses</taxon>
        <taxon>Riboviria</taxon>
        <taxon>Orthornavirae</taxon>
        <taxon>Pisuviricota</taxon>
        <taxon>Duplopiviricetes</taxon>
        <taxon>Durnavirales</taxon>
        <taxon>Partitiviridae</taxon>
    </lineage>
</organism>
<feature type="transmembrane region" description="Helical" evidence="6">
    <location>
        <begin position="390"/>
        <end position="409"/>
    </location>
</feature>
<sequence length="568" mass="65120">MRWDHLDIRINHLRIRKLFSKWLTDKVDYRSKIDHGTLFASGFEFLFDNQVLDKENRAFVKTFRMLHAKLYSTVKNVAGLRSIEINFPIALKTRLSAISFGGIETRLKGCFEKAFPQYQNRLPERTVISRQQVLDSDKDTLTVYAKFKTVNVKYPKLLLRAIISVVNQWDADNLSKYTLPVQSCLDALPSDTSSCYPVFAKKNSEEAISQLYDDLNTVEKIAKSQGIFEFFVRNPCVIFHRFSNSLKESFGRRNLETKIRQIFGYPFLVLVIETMIFSNLVDCIVAKTTYMISGYRRTDIAHRVKRVRANASATDRSVFCLDISGMDKNLASFWIIAFFTSMFNLISPQGRIREYFFAIMSYQIFTPILSLSFGVIFTDGGNVSGSKLTSILNSFVVSSALVYCYLVYYGRLPTTDELSGYGDDWVVVIDAELSQKFINSLAELGLAVSATKSSVCDPDLDNIKLLGFYWDLEHSPTNTLDWVIAKTVYPERYVDEKGIGRVFLRLASVIFQIKDGPMLFNNVVRQDPQMLEMSYDSTVKIEFLDKRKRTHLGSVPLGLLRERGWTCY</sequence>
<keyword evidence="2" id="KW-0808">Transferase</keyword>
<protein>
    <submittedName>
        <fullName evidence="8">RNA-dependent RNA polymerase</fullName>
    </submittedName>
</protein>
<keyword evidence="6" id="KW-0472">Membrane</keyword>
<feature type="transmembrane region" description="Helical" evidence="6">
    <location>
        <begin position="355"/>
        <end position="378"/>
    </location>
</feature>
<evidence type="ECO:0000259" key="7">
    <source>
        <dbReference type="PROSITE" id="PS50507"/>
    </source>
</evidence>
<evidence type="ECO:0000256" key="4">
    <source>
        <dbReference type="ARBA" id="ARBA00022741"/>
    </source>
</evidence>
<evidence type="ECO:0000256" key="6">
    <source>
        <dbReference type="SAM" id="Phobius"/>
    </source>
</evidence>
<keyword evidence="6" id="KW-1133">Transmembrane helix</keyword>
<feature type="domain" description="RdRp catalytic" evidence="7">
    <location>
        <begin position="316"/>
        <end position="437"/>
    </location>
</feature>
<reference evidence="8" key="1">
    <citation type="journal article" date="2020" name="Viruses">
        <title>Metatranscriptomic Identification of Diverse and Divergent RNA Viruses in Green and Chlorarachniophyte Algae Cultures.</title>
        <authorList>
            <person name="Charon J."/>
            <person name="Marcelino V.R."/>
            <person name="Wetherbee R."/>
            <person name="Verbruggen H."/>
            <person name="Holmes E.C."/>
        </authorList>
    </citation>
    <scope>NUCLEOTIDE SEQUENCE</scope>
</reference>
<dbReference type="GO" id="GO:0039694">
    <property type="term" value="P:viral RNA genome replication"/>
    <property type="evidence" value="ECO:0007669"/>
    <property type="project" value="InterPro"/>
</dbReference>
<proteinExistence type="predicted"/>
<dbReference type="InterPro" id="IPR007094">
    <property type="entry name" value="RNA-dir_pol_PSvirus"/>
</dbReference>
<dbReference type="GO" id="GO:0003968">
    <property type="term" value="F:RNA-directed RNA polymerase activity"/>
    <property type="evidence" value="ECO:0007669"/>
    <property type="project" value="UniProtKB-KW"/>
</dbReference>
<feature type="transmembrane region" description="Helical" evidence="6">
    <location>
        <begin position="262"/>
        <end position="281"/>
    </location>
</feature>
<dbReference type="PROSITE" id="PS50507">
    <property type="entry name" value="RDRP_SSRNA_POS"/>
    <property type="match status" value="1"/>
</dbReference>
<keyword evidence="4" id="KW-0547">Nucleotide-binding</keyword>
<keyword evidence="3" id="KW-0548">Nucleotidyltransferase</keyword>
<evidence type="ECO:0000256" key="1">
    <source>
        <dbReference type="ARBA" id="ARBA00022484"/>
    </source>
</evidence>
<evidence type="ECO:0000256" key="3">
    <source>
        <dbReference type="ARBA" id="ARBA00022695"/>
    </source>
</evidence>
<keyword evidence="6" id="KW-0812">Transmembrane</keyword>
<dbReference type="GO" id="GO:0006351">
    <property type="term" value="P:DNA-templated transcription"/>
    <property type="evidence" value="ECO:0007669"/>
    <property type="project" value="InterPro"/>
</dbReference>
<dbReference type="SUPFAM" id="SSF56672">
    <property type="entry name" value="DNA/RNA polymerases"/>
    <property type="match status" value="1"/>
</dbReference>
<dbReference type="GO" id="GO:0000166">
    <property type="term" value="F:nucleotide binding"/>
    <property type="evidence" value="ECO:0007669"/>
    <property type="project" value="UniProtKB-KW"/>
</dbReference>
<dbReference type="Gene3D" id="3.30.70.270">
    <property type="match status" value="1"/>
</dbReference>
<keyword evidence="1 8" id="KW-0696">RNA-directed RNA polymerase</keyword>
<evidence type="ECO:0000256" key="2">
    <source>
        <dbReference type="ARBA" id="ARBA00022679"/>
    </source>
</evidence>
<accession>A0A7S6YLB8</accession>
<dbReference type="EMBL" id="MW086582">
    <property type="protein sequence ID" value="QOW97235.1"/>
    <property type="molecule type" value="Genomic_RNA"/>
</dbReference>
<evidence type="ECO:0000256" key="5">
    <source>
        <dbReference type="ARBA" id="ARBA00022953"/>
    </source>
</evidence>
<dbReference type="InterPro" id="IPR001205">
    <property type="entry name" value="RNA-dir_pol_C"/>
</dbReference>
<dbReference type="InterPro" id="IPR043502">
    <property type="entry name" value="DNA/RNA_pol_sf"/>
</dbReference>
<feature type="transmembrane region" description="Helical" evidence="6">
    <location>
        <begin position="331"/>
        <end position="348"/>
    </location>
</feature>